<keyword evidence="1" id="KW-0812">Transmembrane</keyword>
<dbReference type="RefSeq" id="WP_043888806.1">
    <property type="nucleotide sequence ID" value="NZ_CAJDKC010000002.1"/>
</dbReference>
<dbReference type="Proteomes" id="UP000587508">
    <property type="component" value="Unassembled WGS sequence"/>
</dbReference>
<feature type="transmembrane region" description="Helical" evidence="1">
    <location>
        <begin position="29"/>
        <end position="50"/>
    </location>
</feature>
<evidence type="ECO:0000313" key="4">
    <source>
        <dbReference type="Proteomes" id="UP000587508"/>
    </source>
</evidence>
<dbReference type="GO" id="GO:0000155">
    <property type="term" value="F:phosphorelay sensor kinase activity"/>
    <property type="evidence" value="ECO:0007669"/>
    <property type="project" value="InterPro"/>
</dbReference>
<dbReference type="EMBL" id="CAJDKC010000002">
    <property type="protein sequence ID" value="CAD0302465.1"/>
    <property type="molecule type" value="Genomic_DNA"/>
</dbReference>
<keyword evidence="1" id="KW-0472">Membrane</keyword>
<dbReference type="InterPro" id="IPR036890">
    <property type="entry name" value="HATPase_C_sf"/>
</dbReference>
<dbReference type="GO" id="GO:0016020">
    <property type="term" value="C:membrane"/>
    <property type="evidence" value="ECO:0007669"/>
    <property type="project" value="InterPro"/>
</dbReference>
<dbReference type="Pfam" id="PF06580">
    <property type="entry name" value="His_kinase"/>
    <property type="match status" value="1"/>
</dbReference>
<dbReference type="AlphaFoldDB" id="A0A6V7BK76"/>
<protein>
    <recommendedName>
        <fullName evidence="2">Signal transduction histidine kinase internal region domain-containing protein</fullName>
    </recommendedName>
</protein>
<dbReference type="SUPFAM" id="SSF55874">
    <property type="entry name" value="ATPase domain of HSP90 chaperone/DNA topoisomerase II/histidine kinase"/>
    <property type="match status" value="1"/>
</dbReference>
<keyword evidence="1" id="KW-1133">Transmembrane helix</keyword>
<dbReference type="Gene3D" id="3.30.565.10">
    <property type="entry name" value="Histidine kinase-like ATPase, C-terminal domain"/>
    <property type="match status" value="1"/>
</dbReference>
<gene>
    <name evidence="3" type="ORF">CFBP7900_01360</name>
</gene>
<dbReference type="InterPro" id="IPR010559">
    <property type="entry name" value="Sig_transdc_His_kin_internal"/>
</dbReference>
<organism evidence="3 4">
    <name type="scientific">Xanthomonas hortorum pv. carotae</name>
    <dbReference type="NCBI Taxonomy" id="487904"/>
    <lineage>
        <taxon>Bacteria</taxon>
        <taxon>Pseudomonadati</taxon>
        <taxon>Pseudomonadota</taxon>
        <taxon>Gammaproteobacteria</taxon>
        <taxon>Lysobacterales</taxon>
        <taxon>Lysobacteraceae</taxon>
        <taxon>Xanthomonas</taxon>
    </lineage>
</organism>
<feature type="transmembrane region" description="Helical" evidence="1">
    <location>
        <begin position="106"/>
        <end position="131"/>
    </location>
</feature>
<proteinExistence type="predicted"/>
<feature type="transmembrane region" description="Helical" evidence="1">
    <location>
        <begin position="62"/>
        <end position="85"/>
    </location>
</feature>
<evidence type="ECO:0000259" key="2">
    <source>
        <dbReference type="Pfam" id="PF06580"/>
    </source>
</evidence>
<feature type="domain" description="Signal transduction histidine kinase internal region" evidence="2">
    <location>
        <begin position="180"/>
        <end position="259"/>
    </location>
</feature>
<accession>A0A6V7BK76</accession>
<comment type="caution">
    <text evidence="3">The sequence shown here is derived from an EMBL/GenBank/DDBJ whole genome shotgun (WGS) entry which is preliminary data.</text>
</comment>
<evidence type="ECO:0000256" key="1">
    <source>
        <dbReference type="SAM" id="Phobius"/>
    </source>
</evidence>
<evidence type="ECO:0000313" key="3">
    <source>
        <dbReference type="EMBL" id="CAD0302471.1"/>
    </source>
</evidence>
<name>A0A6V7BK76_9XANT</name>
<dbReference type="PANTHER" id="PTHR34220:SF9">
    <property type="entry name" value="SIGNAL TRANSDUCTION HISTIDINE KINASE INTERNAL REGION DOMAIN-CONTAINING PROTEIN"/>
    <property type="match status" value="1"/>
</dbReference>
<dbReference type="InterPro" id="IPR050640">
    <property type="entry name" value="Bact_2-comp_sensor_kinase"/>
</dbReference>
<sequence>MNAIAFLQQGWHALWELRPPRQGPTAARLLVASLLAVALALGLMTTAAIFDRVERPHGWWASLLPNIGICLCIVHSLFGVLRLAARWLPASLVERMATARDLRAGLALGALALAGIIGGMTLGFTIVPWLVSAHPWGMFITLPPPLTKVAVFLLFVMAVHWAWWHARLRAQQLQSDATEARLRLLQGQIEPHLLFNTLANIQSLMAYDPPRAQQMIATFSQYLRASLSQLRHTESTLEAELEMAGQYLALLQMRMEERLQYRIEASAQARLARMPPLLLQPLVENAVQHGLDPKLEGGSIVMHAVVRAGHLEARVVDDGVGLAPTGTAPRPGAGMALANLRARLQAQFGADASLLLHARDTGTEAVLVLPYVPASVAVAVAQATA</sequence>
<dbReference type="PANTHER" id="PTHR34220">
    <property type="entry name" value="SENSOR HISTIDINE KINASE YPDA"/>
    <property type="match status" value="1"/>
</dbReference>
<reference evidence="3 4" key="1">
    <citation type="submission" date="2020-07" db="EMBL/GenBank/DDBJ databases">
        <authorList>
            <person name="Pothier F. J."/>
        </authorList>
    </citation>
    <scope>NUCLEOTIDE SEQUENCE [LARGE SCALE GENOMIC DNA]</scope>
    <source>
        <strain evidence="3 4">CFBP 7900</strain>
    </source>
</reference>
<feature type="transmembrane region" description="Helical" evidence="1">
    <location>
        <begin position="146"/>
        <end position="164"/>
    </location>
</feature>
<dbReference type="EMBL" id="CAJDKC010000002">
    <property type="protein sequence ID" value="CAD0302471.1"/>
    <property type="molecule type" value="Genomic_DNA"/>
</dbReference>